<keyword evidence="4" id="KW-1185">Reference proteome</keyword>
<sequence length="158" mass="16853">MRRALASIRSYVSVPWLVAMVAMIALIWGNSLVPGEGSSSISTAVMEAVRSFLDAISLPSAWVTNFLVRKTAHFTEYAVLGILTSQALDPRGSRLRCRWLLIAALLVLVPSLDETIQLSVAGRSGMVTDVMLDCCGAAFGVAVRCAVLRAAGSRRAVS</sequence>
<name>A0ABT7XCD0_9ACTN</name>
<keyword evidence="1" id="KW-0472">Membrane</keyword>
<feature type="domain" description="VanZ-like" evidence="2">
    <location>
        <begin position="17"/>
        <end position="143"/>
    </location>
</feature>
<evidence type="ECO:0000259" key="2">
    <source>
        <dbReference type="Pfam" id="PF04892"/>
    </source>
</evidence>
<evidence type="ECO:0000256" key="1">
    <source>
        <dbReference type="SAM" id="Phobius"/>
    </source>
</evidence>
<dbReference type="InterPro" id="IPR006976">
    <property type="entry name" value="VanZ-like"/>
</dbReference>
<protein>
    <submittedName>
        <fullName evidence="3">VanZ family protein</fullName>
    </submittedName>
</protein>
<reference evidence="3" key="2">
    <citation type="submission" date="2024-05" db="EMBL/GenBank/DDBJ databases">
        <title>Identification and characterization of horizontal gene transfer across gut microbiota members of farm animals based on homology search.</title>
        <authorList>
            <person name="Schwarzerova J."/>
            <person name="Nykrynova M."/>
            <person name="Jureckova K."/>
            <person name="Cejkova D."/>
            <person name="Rychlik I."/>
        </authorList>
    </citation>
    <scope>NUCLEOTIDE SEQUENCE</scope>
    <source>
        <strain evidence="3">176_SSukc20</strain>
    </source>
</reference>
<evidence type="ECO:0000313" key="3">
    <source>
        <dbReference type="EMBL" id="MDN0063048.1"/>
    </source>
</evidence>
<dbReference type="EMBL" id="JAUEIQ010000001">
    <property type="protein sequence ID" value="MDN0063048.1"/>
    <property type="molecule type" value="Genomic_DNA"/>
</dbReference>
<proteinExistence type="predicted"/>
<feature type="transmembrane region" description="Helical" evidence="1">
    <location>
        <begin position="12"/>
        <end position="29"/>
    </location>
</feature>
<evidence type="ECO:0000313" key="4">
    <source>
        <dbReference type="Proteomes" id="UP001168435"/>
    </source>
</evidence>
<comment type="caution">
    <text evidence="3">The sequence shown here is derived from an EMBL/GenBank/DDBJ whole genome shotgun (WGS) entry which is preliminary data.</text>
</comment>
<organism evidence="3 4">
    <name type="scientific">Collinsella ihumii</name>
    <dbReference type="NCBI Taxonomy" id="1720204"/>
    <lineage>
        <taxon>Bacteria</taxon>
        <taxon>Bacillati</taxon>
        <taxon>Actinomycetota</taxon>
        <taxon>Coriobacteriia</taxon>
        <taxon>Coriobacteriales</taxon>
        <taxon>Coriobacteriaceae</taxon>
        <taxon>Collinsella</taxon>
    </lineage>
</organism>
<reference evidence="3" key="1">
    <citation type="submission" date="2023-06" db="EMBL/GenBank/DDBJ databases">
        <authorList>
            <person name="Zeman M."/>
            <person name="Kubasova T."/>
            <person name="Jahodarova E."/>
            <person name="Nykrynova M."/>
            <person name="Rychlik I."/>
        </authorList>
    </citation>
    <scope>NUCLEOTIDE SEQUENCE</scope>
    <source>
        <strain evidence="3">176_SSukc20</strain>
    </source>
</reference>
<dbReference type="Pfam" id="PF04892">
    <property type="entry name" value="VanZ"/>
    <property type="match status" value="1"/>
</dbReference>
<dbReference type="NCBIfam" id="NF037970">
    <property type="entry name" value="vanZ_1"/>
    <property type="match status" value="1"/>
</dbReference>
<accession>A0ABT7XCD0</accession>
<dbReference type="RefSeq" id="WP_239467017.1">
    <property type="nucleotide sequence ID" value="NZ_JAUEIQ010000001.1"/>
</dbReference>
<keyword evidence="1" id="KW-0812">Transmembrane</keyword>
<dbReference type="Proteomes" id="UP001168435">
    <property type="component" value="Unassembled WGS sequence"/>
</dbReference>
<gene>
    <name evidence="3" type="ORF">QVN30_01830</name>
</gene>
<keyword evidence="1" id="KW-1133">Transmembrane helix</keyword>